<sequence length="85" mass="9659">MKFGSDFPIVLTSMQEKDERMIGQDRSCRTGDSISPIQGDECAVLCPLLFGVLHYRPRTKPHNLRVLVGPYTPILPKQTFTFILH</sequence>
<gene>
    <name evidence="2" type="ORF">AVEN_22307_1</name>
    <name evidence="1" type="ORF">AVEN_267655_1</name>
</gene>
<dbReference type="AlphaFoldDB" id="A0A4Y2CN93"/>
<dbReference type="Proteomes" id="UP000499080">
    <property type="component" value="Unassembled WGS sequence"/>
</dbReference>
<comment type="caution">
    <text evidence="1">The sequence shown here is derived from an EMBL/GenBank/DDBJ whole genome shotgun (WGS) entry which is preliminary data.</text>
</comment>
<dbReference type="EMBL" id="BGPR01239669">
    <property type="protein sequence ID" value="GBM05184.1"/>
    <property type="molecule type" value="Genomic_DNA"/>
</dbReference>
<name>A0A4Y2CN93_ARAVE</name>
<proteinExistence type="predicted"/>
<evidence type="ECO:0000313" key="2">
    <source>
        <dbReference type="EMBL" id="GBM05184.1"/>
    </source>
</evidence>
<reference evidence="1 3" key="1">
    <citation type="journal article" date="2019" name="Sci. Rep.">
        <title>Orb-weaving spider Araneus ventricosus genome elucidates the spidroin gene catalogue.</title>
        <authorList>
            <person name="Kono N."/>
            <person name="Nakamura H."/>
            <person name="Ohtoshi R."/>
            <person name="Moran D.A.P."/>
            <person name="Shinohara A."/>
            <person name="Yoshida Y."/>
            <person name="Fujiwara M."/>
            <person name="Mori M."/>
            <person name="Tomita M."/>
            <person name="Arakawa K."/>
        </authorList>
    </citation>
    <scope>NUCLEOTIDE SEQUENCE [LARGE SCALE GENOMIC DNA]</scope>
</reference>
<evidence type="ECO:0000313" key="1">
    <source>
        <dbReference type="EMBL" id="GBM05168.1"/>
    </source>
</evidence>
<keyword evidence="3" id="KW-1185">Reference proteome</keyword>
<organism evidence="1 3">
    <name type="scientific">Araneus ventricosus</name>
    <name type="common">Orbweaver spider</name>
    <name type="synonym">Epeira ventricosa</name>
    <dbReference type="NCBI Taxonomy" id="182803"/>
    <lineage>
        <taxon>Eukaryota</taxon>
        <taxon>Metazoa</taxon>
        <taxon>Ecdysozoa</taxon>
        <taxon>Arthropoda</taxon>
        <taxon>Chelicerata</taxon>
        <taxon>Arachnida</taxon>
        <taxon>Araneae</taxon>
        <taxon>Araneomorphae</taxon>
        <taxon>Entelegynae</taxon>
        <taxon>Araneoidea</taxon>
        <taxon>Araneidae</taxon>
        <taxon>Araneus</taxon>
    </lineage>
</organism>
<protein>
    <submittedName>
        <fullName evidence="1">Uncharacterized protein</fullName>
    </submittedName>
</protein>
<accession>A0A4Y2CN93</accession>
<evidence type="ECO:0000313" key="3">
    <source>
        <dbReference type="Proteomes" id="UP000499080"/>
    </source>
</evidence>
<dbReference type="EMBL" id="BGPR01239665">
    <property type="protein sequence ID" value="GBM05168.1"/>
    <property type="molecule type" value="Genomic_DNA"/>
</dbReference>